<sequence length="242" mass="27294">MVSTSNKSPLSMWLFAVLFALQIHTVFANTEKAIFLGPSSIHVPVEHPTLEALRLQELSPQPQHSSLRTHIQAEFPTNTSKHGHPSWFLLHQLKRGQRYEVRQPTAFRLNTYELPKVFGTPELIASVAQYSETRQLGLTDVVDEKPSIYGRGSIDDSSVLLLEVLAAADYYTTNKTLMTHVPPVFVDIILDPFIFNVFPRSLVPTAGYILLLAIGSWYLSKYISRWLVEIAREGTSTDKKES</sequence>
<dbReference type="Proteomes" id="UP000254866">
    <property type="component" value="Unassembled WGS sequence"/>
</dbReference>
<dbReference type="RefSeq" id="XP_031871094.1">
    <property type="nucleotide sequence ID" value="XM_032011401.1"/>
</dbReference>
<dbReference type="GO" id="GO:0000030">
    <property type="term" value="F:mannosyltransferase activity"/>
    <property type="evidence" value="ECO:0007669"/>
    <property type="project" value="TreeGrafter"/>
</dbReference>
<dbReference type="EMBL" id="NPIC01000002">
    <property type="protein sequence ID" value="RDL38438.1"/>
    <property type="molecule type" value="Genomic_DNA"/>
</dbReference>
<dbReference type="GeneID" id="43595627"/>
<dbReference type="OrthoDB" id="3360032at2759"/>
<keyword evidence="2" id="KW-0732">Signal</keyword>
<accession>A0A370TSH0</accession>
<name>A0A370TSH0_9HELO</name>
<keyword evidence="4" id="KW-1185">Reference proteome</keyword>
<evidence type="ECO:0000313" key="3">
    <source>
        <dbReference type="EMBL" id="RDL38438.1"/>
    </source>
</evidence>
<reference evidence="3 4" key="1">
    <citation type="journal article" date="2018" name="IMA Fungus">
        <title>IMA Genome-F 9: Draft genome sequence of Annulohypoxylon stygium, Aspergillus mulundensis, Berkeleyomyces basicola (syn. Thielaviopsis basicola), Ceratocystis smalleyi, two Cercospora beticola strains, Coleophoma cylindrospora, Fusarium fracticaudum, Phialophora cf. hyalina, and Morchella septimelata.</title>
        <authorList>
            <person name="Wingfield B.D."/>
            <person name="Bills G.F."/>
            <person name="Dong Y."/>
            <person name="Huang W."/>
            <person name="Nel W.J."/>
            <person name="Swalarsk-Parry B.S."/>
            <person name="Vaghefi N."/>
            <person name="Wilken P.M."/>
            <person name="An Z."/>
            <person name="de Beer Z.W."/>
            <person name="De Vos L."/>
            <person name="Chen L."/>
            <person name="Duong T.A."/>
            <person name="Gao Y."/>
            <person name="Hammerbacher A."/>
            <person name="Kikkert J.R."/>
            <person name="Li Y."/>
            <person name="Li H."/>
            <person name="Li K."/>
            <person name="Li Q."/>
            <person name="Liu X."/>
            <person name="Ma X."/>
            <person name="Naidoo K."/>
            <person name="Pethybridge S.J."/>
            <person name="Sun J."/>
            <person name="Steenkamp E.T."/>
            <person name="van der Nest M.A."/>
            <person name="van Wyk S."/>
            <person name="Wingfield M.J."/>
            <person name="Xiong C."/>
            <person name="Yue Q."/>
            <person name="Zhang X."/>
        </authorList>
    </citation>
    <scope>NUCLEOTIDE SEQUENCE [LARGE SCALE GENOMIC DNA]</scope>
    <source>
        <strain evidence="3 4">BP 5553</strain>
    </source>
</reference>
<feature type="signal peptide" evidence="2">
    <location>
        <begin position="1"/>
        <end position="28"/>
    </location>
</feature>
<dbReference type="GO" id="GO:0031501">
    <property type="term" value="C:mannosyltransferase complex"/>
    <property type="evidence" value="ECO:0007669"/>
    <property type="project" value="TreeGrafter"/>
</dbReference>
<keyword evidence="1" id="KW-1133">Transmembrane helix</keyword>
<gene>
    <name evidence="3" type="ORF">BP5553_02778</name>
</gene>
<evidence type="ECO:0000256" key="1">
    <source>
        <dbReference type="SAM" id="Phobius"/>
    </source>
</evidence>
<keyword evidence="1" id="KW-0472">Membrane</keyword>
<dbReference type="GO" id="GO:0005789">
    <property type="term" value="C:endoplasmic reticulum membrane"/>
    <property type="evidence" value="ECO:0007669"/>
    <property type="project" value="TreeGrafter"/>
</dbReference>
<evidence type="ECO:0000313" key="4">
    <source>
        <dbReference type="Proteomes" id="UP000254866"/>
    </source>
</evidence>
<organism evidence="3 4">
    <name type="scientific">Venustampulla echinocandica</name>
    <dbReference type="NCBI Taxonomy" id="2656787"/>
    <lineage>
        <taxon>Eukaryota</taxon>
        <taxon>Fungi</taxon>
        <taxon>Dikarya</taxon>
        <taxon>Ascomycota</taxon>
        <taxon>Pezizomycotina</taxon>
        <taxon>Leotiomycetes</taxon>
        <taxon>Helotiales</taxon>
        <taxon>Pleuroascaceae</taxon>
        <taxon>Venustampulla</taxon>
    </lineage>
</organism>
<evidence type="ECO:0000256" key="2">
    <source>
        <dbReference type="SAM" id="SignalP"/>
    </source>
</evidence>
<comment type="caution">
    <text evidence="3">The sequence shown here is derived from an EMBL/GenBank/DDBJ whole genome shotgun (WGS) entry which is preliminary data.</text>
</comment>
<feature type="chain" id="PRO_5016753168" evidence="2">
    <location>
        <begin position="29"/>
        <end position="242"/>
    </location>
</feature>
<dbReference type="PANTHER" id="PTHR28022">
    <property type="entry name" value="GPI MANNOSYLTRANSFERASE 2 SUBUNIT PGA1"/>
    <property type="match status" value="1"/>
</dbReference>
<dbReference type="AlphaFoldDB" id="A0A370TSH0"/>
<feature type="transmembrane region" description="Helical" evidence="1">
    <location>
        <begin position="201"/>
        <end position="219"/>
    </location>
</feature>
<dbReference type="InterPro" id="IPR019433">
    <property type="entry name" value="GPI_ManTrfase_II_coact_Pga1"/>
</dbReference>
<protein>
    <submittedName>
        <fullName evidence="3">Uncharacterized protein</fullName>
    </submittedName>
</protein>
<dbReference type="GO" id="GO:0006506">
    <property type="term" value="P:GPI anchor biosynthetic process"/>
    <property type="evidence" value="ECO:0007669"/>
    <property type="project" value="TreeGrafter"/>
</dbReference>
<dbReference type="PANTHER" id="PTHR28022:SF1">
    <property type="entry name" value="GPI MANNOSYLTRANSFERASE 2 SUBUNIT PGA1"/>
    <property type="match status" value="1"/>
</dbReference>
<keyword evidence="1" id="KW-0812">Transmembrane</keyword>
<proteinExistence type="predicted"/>